<feature type="region of interest" description="Disordered" evidence="6">
    <location>
        <begin position="76"/>
        <end position="96"/>
    </location>
</feature>
<feature type="domain" description="RNA polymerase sigma factor 70 region 4 type 2" evidence="8">
    <location>
        <begin position="110"/>
        <end position="156"/>
    </location>
</feature>
<evidence type="ECO:0000313" key="9">
    <source>
        <dbReference type="EMBL" id="UYM03407.1"/>
    </source>
</evidence>
<dbReference type="InterPro" id="IPR013249">
    <property type="entry name" value="RNA_pol_sigma70_r4_t2"/>
</dbReference>
<dbReference type="Proteomes" id="UP001164390">
    <property type="component" value="Chromosome"/>
</dbReference>
<dbReference type="SUPFAM" id="SSF54427">
    <property type="entry name" value="NTF2-like"/>
    <property type="match status" value="1"/>
</dbReference>
<sequence>MNDEELADAFEGHRTHLRAVAYRMLGSVHEADDAVQEAWLRLERADVSTIANLGGWLTTVVSRICLDYLRSQASRREGPMEGHSDLPTDTPDPETDAVLADQVGSAVHILLSTLSPAERLAFVLHDLFAMPFEEVASVMGRSDTAVRQLASRGRRRVQRPEATSSAADRRTQQKIVDAFLSASRNGDLQQLVDLLDPDVVIRADGAAVTMGSARVTTGATAVARTFSGRALGARLVAIDGYAGATWSTHGELKVAFAFTVDGSRITEIELLADPEVLAALDIGEVS</sequence>
<keyword evidence="4" id="KW-0731">Sigma factor</keyword>
<evidence type="ECO:0000259" key="8">
    <source>
        <dbReference type="Pfam" id="PF08281"/>
    </source>
</evidence>
<feature type="domain" description="RNA polymerase sigma-70 region 2" evidence="7">
    <location>
        <begin position="10"/>
        <end position="73"/>
    </location>
</feature>
<comment type="subunit">
    <text evidence="2">Interacts transiently with the RNA polymerase catalytic core formed by RpoA, RpoB, RpoC and RpoZ (2 alpha, 1 beta, 1 beta' and 1 omega subunit) to form the RNA polymerase holoenzyme that can initiate transcription.</text>
</comment>
<evidence type="ECO:0000256" key="1">
    <source>
        <dbReference type="ARBA" id="ARBA00010641"/>
    </source>
</evidence>
<dbReference type="Gene3D" id="3.10.450.50">
    <property type="match status" value="1"/>
</dbReference>
<evidence type="ECO:0000256" key="2">
    <source>
        <dbReference type="ARBA" id="ARBA00011344"/>
    </source>
</evidence>
<protein>
    <submittedName>
        <fullName evidence="9">Sigma-70 family RNA polymerase sigma factor</fullName>
    </submittedName>
</protein>
<dbReference type="SUPFAM" id="SSF88946">
    <property type="entry name" value="Sigma2 domain of RNA polymerase sigma factors"/>
    <property type="match status" value="1"/>
</dbReference>
<dbReference type="InterPro" id="IPR052704">
    <property type="entry name" value="ECF_Sigma-70_Domain"/>
</dbReference>
<dbReference type="Pfam" id="PF04542">
    <property type="entry name" value="Sigma70_r2"/>
    <property type="match status" value="1"/>
</dbReference>
<dbReference type="InterPro" id="IPR032710">
    <property type="entry name" value="NTF2-like_dom_sf"/>
</dbReference>
<dbReference type="KEGG" id="sgrg:L0C25_12655"/>
<feature type="region of interest" description="Disordered" evidence="6">
    <location>
        <begin position="149"/>
        <end position="169"/>
    </location>
</feature>
<dbReference type="Gene3D" id="1.10.1740.10">
    <property type="match status" value="1"/>
</dbReference>
<accession>A0AA46TEN0</accession>
<feature type="compositionally biased region" description="Basic and acidic residues" evidence="6">
    <location>
        <begin position="76"/>
        <end position="86"/>
    </location>
</feature>
<reference evidence="9" key="1">
    <citation type="submission" date="2022-01" db="EMBL/GenBank/DDBJ databases">
        <title>Nocardioidaceae gen. sp. A5X3R13.</title>
        <authorList>
            <person name="Lopez Marin M.A."/>
            <person name="Uhlik O."/>
        </authorList>
    </citation>
    <scope>NUCLEOTIDE SEQUENCE</scope>
    <source>
        <strain evidence="9">A5X3R13</strain>
    </source>
</reference>
<proteinExistence type="inferred from homology"/>
<organism evidence="9 10">
    <name type="scientific">Solicola gregarius</name>
    <dbReference type="NCBI Taxonomy" id="2908642"/>
    <lineage>
        <taxon>Bacteria</taxon>
        <taxon>Bacillati</taxon>
        <taxon>Actinomycetota</taxon>
        <taxon>Actinomycetes</taxon>
        <taxon>Propionibacteriales</taxon>
        <taxon>Nocardioidaceae</taxon>
        <taxon>Solicola</taxon>
    </lineage>
</organism>
<dbReference type="PANTHER" id="PTHR30173:SF43">
    <property type="entry name" value="ECF RNA POLYMERASE SIGMA FACTOR SIGI-RELATED"/>
    <property type="match status" value="1"/>
</dbReference>
<dbReference type="Gene3D" id="1.10.10.10">
    <property type="entry name" value="Winged helix-like DNA-binding domain superfamily/Winged helix DNA-binding domain"/>
    <property type="match status" value="1"/>
</dbReference>
<dbReference type="NCBIfam" id="TIGR02937">
    <property type="entry name" value="sigma70-ECF"/>
    <property type="match status" value="1"/>
</dbReference>
<dbReference type="PANTHER" id="PTHR30173">
    <property type="entry name" value="SIGMA 19 FACTOR"/>
    <property type="match status" value="1"/>
</dbReference>
<dbReference type="InterPro" id="IPR013324">
    <property type="entry name" value="RNA_pol_sigma_r3/r4-like"/>
</dbReference>
<keyword evidence="3" id="KW-0805">Transcription regulation</keyword>
<name>A0AA46TEN0_9ACTN</name>
<dbReference type="GO" id="GO:0016987">
    <property type="term" value="F:sigma factor activity"/>
    <property type="evidence" value="ECO:0007669"/>
    <property type="project" value="UniProtKB-KW"/>
</dbReference>
<evidence type="ECO:0000256" key="5">
    <source>
        <dbReference type="ARBA" id="ARBA00023163"/>
    </source>
</evidence>
<dbReference type="SUPFAM" id="SSF88659">
    <property type="entry name" value="Sigma3 and sigma4 domains of RNA polymerase sigma factors"/>
    <property type="match status" value="1"/>
</dbReference>
<evidence type="ECO:0000313" key="10">
    <source>
        <dbReference type="Proteomes" id="UP001164390"/>
    </source>
</evidence>
<gene>
    <name evidence="9" type="ORF">L0C25_12655</name>
</gene>
<comment type="similarity">
    <text evidence="1">Belongs to the sigma-70 factor family. ECF subfamily.</text>
</comment>
<evidence type="ECO:0000259" key="7">
    <source>
        <dbReference type="Pfam" id="PF04542"/>
    </source>
</evidence>
<dbReference type="RefSeq" id="WP_271632012.1">
    <property type="nucleotide sequence ID" value="NZ_CP094970.1"/>
</dbReference>
<dbReference type="GO" id="GO:0003677">
    <property type="term" value="F:DNA binding"/>
    <property type="evidence" value="ECO:0007669"/>
    <property type="project" value="InterPro"/>
</dbReference>
<dbReference type="InterPro" id="IPR036388">
    <property type="entry name" value="WH-like_DNA-bd_sf"/>
</dbReference>
<evidence type="ECO:0000256" key="4">
    <source>
        <dbReference type="ARBA" id="ARBA00023082"/>
    </source>
</evidence>
<dbReference type="InterPro" id="IPR007627">
    <property type="entry name" value="RNA_pol_sigma70_r2"/>
</dbReference>
<dbReference type="AlphaFoldDB" id="A0AA46TEN0"/>
<evidence type="ECO:0000256" key="3">
    <source>
        <dbReference type="ARBA" id="ARBA00023015"/>
    </source>
</evidence>
<keyword evidence="5" id="KW-0804">Transcription</keyword>
<dbReference type="GO" id="GO:0006352">
    <property type="term" value="P:DNA-templated transcription initiation"/>
    <property type="evidence" value="ECO:0007669"/>
    <property type="project" value="InterPro"/>
</dbReference>
<dbReference type="InterPro" id="IPR014284">
    <property type="entry name" value="RNA_pol_sigma-70_dom"/>
</dbReference>
<dbReference type="InterPro" id="IPR013325">
    <property type="entry name" value="RNA_pol_sigma_r2"/>
</dbReference>
<dbReference type="Pfam" id="PF08281">
    <property type="entry name" value="Sigma70_r4_2"/>
    <property type="match status" value="1"/>
</dbReference>
<keyword evidence="10" id="KW-1185">Reference proteome</keyword>
<evidence type="ECO:0000256" key="6">
    <source>
        <dbReference type="SAM" id="MobiDB-lite"/>
    </source>
</evidence>
<dbReference type="EMBL" id="CP094970">
    <property type="protein sequence ID" value="UYM03407.1"/>
    <property type="molecule type" value="Genomic_DNA"/>
</dbReference>